<dbReference type="RefSeq" id="WP_141895261.1">
    <property type="nucleotide sequence ID" value="NZ_BAABLH010000016.1"/>
</dbReference>
<dbReference type="InterPro" id="IPR006059">
    <property type="entry name" value="SBP"/>
</dbReference>
<feature type="chain" id="PRO_5021984746" evidence="1">
    <location>
        <begin position="30"/>
        <end position="468"/>
    </location>
</feature>
<keyword evidence="1" id="KW-0732">Signal</keyword>
<evidence type="ECO:0000256" key="1">
    <source>
        <dbReference type="SAM" id="SignalP"/>
    </source>
</evidence>
<dbReference type="PANTHER" id="PTHR43649">
    <property type="entry name" value="ARABINOSE-BINDING PROTEIN-RELATED"/>
    <property type="match status" value="1"/>
</dbReference>
<organism evidence="2 3">
    <name type="scientific">Microbacterium kyungheense</name>
    <dbReference type="NCBI Taxonomy" id="1263636"/>
    <lineage>
        <taxon>Bacteria</taxon>
        <taxon>Bacillati</taxon>
        <taxon>Actinomycetota</taxon>
        <taxon>Actinomycetes</taxon>
        <taxon>Micrococcales</taxon>
        <taxon>Microbacteriaceae</taxon>
        <taxon>Microbacterium</taxon>
    </lineage>
</organism>
<dbReference type="OrthoDB" id="2644341at2"/>
<dbReference type="Proteomes" id="UP000320235">
    <property type="component" value="Unassembled WGS sequence"/>
</dbReference>
<evidence type="ECO:0000313" key="3">
    <source>
        <dbReference type="Proteomes" id="UP000320235"/>
    </source>
</evidence>
<dbReference type="AlphaFoldDB" id="A0A543ERR0"/>
<gene>
    <name evidence="2" type="ORF">FB391_2779</name>
</gene>
<protein>
    <submittedName>
        <fullName evidence="2">ABC-type glycerol-3-phosphate transport system substrate-binding protein</fullName>
    </submittedName>
</protein>
<dbReference type="SUPFAM" id="SSF53850">
    <property type="entry name" value="Periplasmic binding protein-like II"/>
    <property type="match status" value="1"/>
</dbReference>
<dbReference type="EMBL" id="VFPE01000004">
    <property type="protein sequence ID" value="TQM24266.1"/>
    <property type="molecule type" value="Genomic_DNA"/>
</dbReference>
<feature type="signal peptide" evidence="1">
    <location>
        <begin position="1"/>
        <end position="29"/>
    </location>
</feature>
<reference evidence="2 3" key="1">
    <citation type="submission" date="2019-06" db="EMBL/GenBank/DDBJ databases">
        <title>Sequencing the genomes of 1000 actinobacteria strains.</title>
        <authorList>
            <person name="Klenk H.-P."/>
        </authorList>
    </citation>
    <scope>NUCLEOTIDE SEQUENCE [LARGE SCALE GENOMIC DNA]</scope>
    <source>
        <strain evidence="2 3">DSM 105492</strain>
    </source>
</reference>
<dbReference type="PROSITE" id="PS51257">
    <property type="entry name" value="PROKAR_LIPOPROTEIN"/>
    <property type="match status" value="1"/>
</dbReference>
<evidence type="ECO:0000313" key="2">
    <source>
        <dbReference type="EMBL" id="TQM24266.1"/>
    </source>
</evidence>
<comment type="caution">
    <text evidence="2">The sequence shown here is derived from an EMBL/GenBank/DDBJ whole genome shotgun (WGS) entry which is preliminary data.</text>
</comment>
<keyword evidence="3" id="KW-1185">Reference proteome</keyword>
<dbReference type="PANTHER" id="PTHR43649:SF16">
    <property type="entry name" value="SUGAR-BINDING LIPOPROTEIN"/>
    <property type="match status" value="1"/>
</dbReference>
<accession>A0A543ERR0</accession>
<proteinExistence type="predicted"/>
<dbReference type="Gene3D" id="3.40.190.10">
    <property type="entry name" value="Periplasmic binding protein-like II"/>
    <property type="match status" value="1"/>
</dbReference>
<dbReference type="Pfam" id="PF01547">
    <property type="entry name" value="SBP_bac_1"/>
    <property type="match status" value="1"/>
</dbReference>
<sequence>MTQHRWLRGAGLVSAMAVAGIVMSGCAGAAQPAASAPDAGATCDADAEVTITVGERPTSDQTANLEAWENAIAAFEDEHPNITIDDEETKYDVTTFPALLVGGTLPTTLQVPFTDIQSLIERKQAADITSYVEDDEVLSQLNPQLAAVTQDADGRTYGVVRAAYTMGLIYDRALFEEAGLDPDAPPATWDDVLDAAATVTEKTGQTGFIIPTTGNVGGWLLTSMSYSNGDLVEEVDGDDTTVTLDTPGMEASLQFLHDVRWEEEAAGANYLYDNNAIRDDIAAGSIGQSLNGANLYNSLVIGRGMAKEDFGLAPFPVGEDSIGVLGGGNIQWYNPKATADQVCAALEWTKFYFLNRYVDEEAATTWAEAQVADDLPVGLPEVPVVSDEQYETYLGWIEPYINVPRENYTAYLDSLATAVIVPEPAKKAQELYAALDPVAQAVLTREDADFAELLSAAQAQVQDLIDAE</sequence>
<dbReference type="InterPro" id="IPR050490">
    <property type="entry name" value="Bact_solute-bd_prot1"/>
</dbReference>
<name>A0A543ERR0_9MICO</name>